<protein>
    <submittedName>
        <fullName evidence="1">Uncharacterized protein</fullName>
    </submittedName>
</protein>
<comment type="caution">
    <text evidence="1">The sequence shown here is derived from an EMBL/GenBank/DDBJ whole genome shotgun (WGS) entry which is preliminary data.</text>
</comment>
<gene>
    <name evidence="1" type="ORF">PVK06_027229</name>
</gene>
<organism evidence="1 2">
    <name type="scientific">Gossypium arboreum</name>
    <name type="common">Tree cotton</name>
    <name type="synonym">Gossypium nanking</name>
    <dbReference type="NCBI Taxonomy" id="29729"/>
    <lineage>
        <taxon>Eukaryota</taxon>
        <taxon>Viridiplantae</taxon>
        <taxon>Streptophyta</taxon>
        <taxon>Embryophyta</taxon>
        <taxon>Tracheophyta</taxon>
        <taxon>Spermatophyta</taxon>
        <taxon>Magnoliopsida</taxon>
        <taxon>eudicotyledons</taxon>
        <taxon>Gunneridae</taxon>
        <taxon>Pentapetalae</taxon>
        <taxon>rosids</taxon>
        <taxon>malvids</taxon>
        <taxon>Malvales</taxon>
        <taxon>Malvaceae</taxon>
        <taxon>Malvoideae</taxon>
        <taxon>Gossypium</taxon>
    </lineage>
</organism>
<dbReference type="EMBL" id="JARKNE010000008">
    <property type="protein sequence ID" value="KAK5811850.1"/>
    <property type="molecule type" value="Genomic_DNA"/>
</dbReference>
<evidence type="ECO:0000313" key="1">
    <source>
        <dbReference type="EMBL" id="KAK5811850.1"/>
    </source>
</evidence>
<name>A0ABR0NZP6_GOSAR</name>
<sequence length="92" mass="10338">MQAIGERLVRKESSLDRFSSKELYDASSLPDTTRLGSYFHIPIDVIVPANRNHAPCCVFADQEDTIVEKEVGAAKEEVIGQEEEDAEKEKEK</sequence>
<accession>A0ABR0NZP6</accession>
<evidence type="ECO:0000313" key="2">
    <source>
        <dbReference type="Proteomes" id="UP001358586"/>
    </source>
</evidence>
<keyword evidence="2" id="KW-1185">Reference proteome</keyword>
<reference evidence="1 2" key="1">
    <citation type="submission" date="2023-03" db="EMBL/GenBank/DDBJ databases">
        <title>WGS of Gossypium arboreum.</title>
        <authorList>
            <person name="Yu D."/>
        </authorList>
    </citation>
    <scope>NUCLEOTIDE SEQUENCE [LARGE SCALE GENOMIC DNA]</scope>
    <source>
        <tissue evidence="1">Leaf</tissue>
    </source>
</reference>
<dbReference type="Proteomes" id="UP001358586">
    <property type="component" value="Chromosome 8"/>
</dbReference>
<proteinExistence type="predicted"/>